<organism evidence="1 2">
    <name type="scientific">Arachis hypogaea</name>
    <name type="common">Peanut</name>
    <dbReference type="NCBI Taxonomy" id="3818"/>
    <lineage>
        <taxon>Eukaryota</taxon>
        <taxon>Viridiplantae</taxon>
        <taxon>Streptophyta</taxon>
        <taxon>Embryophyta</taxon>
        <taxon>Tracheophyta</taxon>
        <taxon>Spermatophyta</taxon>
        <taxon>Magnoliopsida</taxon>
        <taxon>eudicotyledons</taxon>
        <taxon>Gunneridae</taxon>
        <taxon>Pentapetalae</taxon>
        <taxon>rosids</taxon>
        <taxon>fabids</taxon>
        <taxon>Fabales</taxon>
        <taxon>Fabaceae</taxon>
        <taxon>Papilionoideae</taxon>
        <taxon>50 kb inversion clade</taxon>
        <taxon>dalbergioids sensu lato</taxon>
        <taxon>Dalbergieae</taxon>
        <taxon>Pterocarpus clade</taxon>
        <taxon>Arachis</taxon>
    </lineage>
</organism>
<evidence type="ECO:0000313" key="1">
    <source>
        <dbReference type="EMBL" id="RYQ94143.1"/>
    </source>
</evidence>
<sequence>MIPLGVPKSIQVSSLELGYWIVSCGYQNDSVLFSVRRSESLKRRRSNQSSNLRELGFGEEK</sequence>
<comment type="caution">
    <text evidence="1">The sequence shown here is derived from an EMBL/GenBank/DDBJ whole genome shotgun (WGS) entry which is preliminary data.</text>
</comment>
<name>A0A444XWL4_ARAHY</name>
<proteinExistence type="predicted"/>
<reference evidence="1 2" key="1">
    <citation type="submission" date="2019-01" db="EMBL/GenBank/DDBJ databases">
        <title>Sequencing of cultivated peanut Arachis hypogaea provides insights into genome evolution and oil improvement.</title>
        <authorList>
            <person name="Chen X."/>
        </authorList>
    </citation>
    <scope>NUCLEOTIDE SEQUENCE [LARGE SCALE GENOMIC DNA]</scope>
    <source>
        <strain evidence="2">cv. Fuhuasheng</strain>
        <tissue evidence="1">Leaves</tissue>
    </source>
</reference>
<accession>A0A444XWL4</accession>
<dbReference type="Proteomes" id="UP000289738">
    <property type="component" value="Chromosome B08"/>
</dbReference>
<evidence type="ECO:0000313" key="2">
    <source>
        <dbReference type="Proteomes" id="UP000289738"/>
    </source>
</evidence>
<protein>
    <submittedName>
        <fullName evidence="1">Uncharacterized protein</fullName>
    </submittedName>
</protein>
<dbReference type="EMBL" id="SDMP01000018">
    <property type="protein sequence ID" value="RYQ94143.1"/>
    <property type="molecule type" value="Genomic_DNA"/>
</dbReference>
<gene>
    <name evidence="1" type="ORF">Ahy_B08g089024</name>
</gene>
<dbReference type="AlphaFoldDB" id="A0A444XWL4"/>
<keyword evidence="2" id="KW-1185">Reference proteome</keyword>